<dbReference type="EMBL" id="PFCK01000083">
    <property type="protein sequence ID" value="PIR71390.1"/>
    <property type="molecule type" value="Genomic_DNA"/>
</dbReference>
<dbReference type="InterPro" id="IPR008930">
    <property type="entry name" value="Terpenoid_cyclase/PrenylTrfase"/>
</dbReference>
<name>A0A2H0TIJ8_9BACT</name>
<evidence type="ECO:0000313" key="1">
    <source>
        <dbReference type="EMBL" id="PIR71390.1"/>
    </source>
</evidence>
<evidence type="ECO:0008006" key="3">
    <source>
        <dbReference type="Google" id="ProtNLM"/>
    </source>
</evidence>
<sequence>MVNNSSISNNIENSISRAIDFLYQNQLPWGEFKTLACWNSFMLGSYFDSTPFVTSFVLYSLKDLEQKKVKIMTEKAISFLLSEQERGGIWRFWTSKNKKRVPPDLDDISTISFILRLNAVNFDDNLQLILNNRNQDKLFLTFIISKGEKYHFARLIDKFKDYIDCVVNANVLLYLGQNPETFPICSFINQAIKLNQPCSIYYPNKLALFYMVSRAFKNNVTNLGENRDIIIKSTLSYQKKPGVFGSHLDTALALNTLLNFDYSGKEITAGINYLLKRQLADGSWKKSFLFLGPFPWRYYGSEELTTALVIEAMKNYLYGKDL</sequence>
<proteinExistence type="predicted"/>
<protein>
    <recommendedName>
        <fullName evidence="3">Squalene cyclase C-terminal domain-containing protein</fullName>
    </recommendedName>
</protein>
<dbReference type="AlphaFoldDB" id="A0A2H0TIJ8"/>
<gene>
    <name evidence="1" type="ORF">COU43_02965</name>
</gene>
<dbReference type="SUPFAM" id="SSF48239">
    <property type="entry name" value="Terpenoid cyclases/Protein prenyltransferases"/>
    <property type="match status" value="1"/>
</dbReference>
<reference evidence="2" key="1">
    <citation type="submission" date="2017-09" db="EMBL/GenBank/DDBJ databases">
        <title>Depth-based differentiation of microbial function through sediment-hosted aquifers and enrichment of novel symbionts in the deep terrestrial subsurface.</title>
        <authorList>
            <person name="Probst A.J."/>
            <person name="Ladd B."/>
            <person name="Jarett J.K."/>
            <person name="Geller-Mcgrath D.E."/>
            <person name="Sieber C.M.K."/>
            <person name="Emerson J.B."/>
            <person name="Anantharaman K."/>
            <person name="Thomas B.C."/>
            <person name="Malmstrom R."/>
            <person name="Stieglmeier M."/>
            <person name="Klingl A."/>
            <person name="Woyke T."/>
            <person name="Ryan C.M."/>
            <person name="Banfield J.F."/>
        </authorList>
    </citation>
    <scope>NUCLEOTIDE SEQUENCE [LARGE SCALE GENOMIC DNA]</scope>
</reference>
<dbReference type="Gene3D" id="1.50.10.20">
    <property type="match status" value="2"/>
</dbReference>
<dbReference type="Proteomes" id="UP000228909">
    <property type="component" value="Unassembled WGS sequence"/>
</dbReference>
<comment type="caution">
    <text evidence="1">The sequence shown here is derived from an EMBL/GenBank/DDBJ whole genome shotgun (WGS) entry which is preliminary data.</text>
</comment>
<accession>A0A2H0TIJ8</accession>
<evidence type="ECO:0000313" key="2">
    <source>
        <dbReference type="Proteomes" id="UP000228909"/>
    </source>
</evidence>
<organism evidence="1 2">
    <name type="scientific">Candidatus Nealsonbacteria bacterium CG10_big_fil_rev_8_21_14_0_10_37_25</name>
    <dbReference type="NCBI Taxonomy" id="1974711"/>
    <lineage>
        <taxon>Bacteria</taxon>
        <taxon>Candidatus Nealsoniibacteriota</taxon>
    </lineage>
</organism>